<comment type="caution">
    <text evidence="1">The sequence shown here is derived from an EMBL/GenBank/DDBJ whole genome shotgun (WGS) entry which is preliminary data.</text>
</comment>
<evidence type="ECO:0008006" key="3">
    <source>
        <dbReference type="Google" id="ProtNLM"/>
    </source>
</evidence>
<protein>
    <recommendedName>
        <fullName evidence="3">Juvenile hormone esterase binding protein</fullName>
    </recommendedName>
</protein>
<dbReference type="Proteomes" id="UP001378592">
    <property type="component" value="Unassembled WGS sequence"/>
</dbReference>
<gene>
    <name evidence="1" type="ORF">R5R35_003713</name>
</gene>
<dbReference type="AlphaFoldDB" id="A0AAN9VS54"/>
<dbReference type="GO" id="GO:0005743">
    <property type="term" value="C:mitochondrial inner membrane"/>
    <property type="evidence" value="ECO:0007669"/>
    <property type="project" value="TreeGrafter"/>
</dbReference>
<evidence type="ECO:0000313" key="2">
    <source>
        <dbReference type="Proteomes" id="UP001378592"/>
    </source>
</evidence>
<organism evidence="1 2">
    <name type="scientific">Gryllus longicercus</name>
    <dbReference type="NCBI Taxonomy" id="2509291"/>
    <lineage>
        <taxon>Eukaryota</taxon>
        <taxon>Metazoa</taxon>
        <taxon>Ecdysozoa</taxon>
        <taxon>Arthropoda</taxon>
        <taxon>Hexapoda</taxon>
        <taxon>Insecta</taxon>
        <taxon>Pterygota</taxon>
        <taxon>Neoptera</taxon>
        <taxon>Polyneoptera</taxon>
        <taxon>Orthoptera</taxon>
        <taxon>Ensifera</taxon>
        <taxon>Gryllidea</taxon>
        <taxon>Grylloidea</taxon>
        <taxon>Gryllidae</taxon>
        <taxon>Gryllinae</taxon>
        <taxon>Gryllus</taxon>
    </lineage>
</organism>
<proteinExistence type="predicted"/>
<keyword evidence="2" id="KW-1185">Reference proteome</keyword>
<dbReference type="PANTHER" id="PTHR13333">
    <property type="entry name" value="M-AAA PROTEASE-INTERACTING PROTEIN 1, MITOCHONDRIAL"/>
    <property type="match status" value="1"/>
</dbReference>
<dbReference type="PANTHER" id="PTHR13333:SF5">
    <property type="entry name" value="M-AAA PROTEASE-INTERACTING PROTEIN 1, MITOCHONDRIAL"/>
    <property type="match status" value="1"/>
</dbReference>
<accession>A0AAN9VS54</accession>
<sequence length="318" mass="37072">MAASLCSSQVINNKLSEILRRRICLKQVQFVTYSNRRLLSNLGARNVPFEGVPRQDRYPNFDVFCEAVRSSRSHKYVYSTNERTQNISGHILHTGKYTHYSKDRGKTELMISQVRWNSSGNPAKSLPPLMNFPEIVWPSVIKTVKNRVLSSFIITPYFDREFRLSDFVQGSKQAVQCVSSYLSRGDYNSLEGLVTKDALSEVKRNMSLFSVEQRHDLFVDKEDIYFSFPYQIGIMFNDDDQNQQRFVEITMVYHILHGLKEMRAQDINPPLNLGMLPEYQDKLHLCNYRFIREFTKGVESDWTVNVVNHFKPVDQIRS</sequence>
<name>A0AAN9VS54_9ORTH</name>
<dbReference type="GO" id="GO:0032979">
    <property type="term" value="P:protein insertion into mitochondrial inner membrane from matrix"/>
    <property type="evidence" value="ECO:0007669"/>
    <property type="project" value="TreeGrafter"/>
</dbReference>
<reference evidence="1 2" key="1">
    <citation type="submission" date="2024-03" db="EMBL/GenBank/DDBJ databases">
        <title>The genome assembly and annotation of the cricket Gryllus longicercus Weissman &amp; Gray.</title>
        <authorList>
            <person name="Szrajer S."/>
            <person name="Gray D."/>
            <person name="Ylla G."/>
        </authorList>
    </citation>
    <scope>NUCLEOTIDE SEQUENCE [LARGE SCALE GENOMIC DNA]</scope>
    <source>
        <strain evidence="1">DAG 2021-001</strain>
        <tissue evidence="1">Whole body minus gut</tissue>
    </source>
</reference>
<evidence type="ECO:0000313" key="1">
    <source>
        <dbReference type="EMBL" id="KAK7870325.1"/>
    </source>
</evidence>
<dbReference type="EMBL" id="JAZDUA010000060">
    <property type="protein sequence ID" value="KAK7870325.1"/>
    <property type="molecule type" value="Genomic_DNA"/>
</dbReference>
<dbReference type="GO" id="GO:0043022">
    <property type="term" value="F:ribosome binding"/>
    <property type="evidence" value="ECO:0007669"/>
    <property type="project" value="TreeGrafter"/>
</dbReference>